<dbReference type="STRING" id="290338.CKO_03546"/>
<protein>
    <submittedName>
        <fullName evidence="2">Uncharacterized protein</fullName>
    </submittedName>
</protein>
<accession>A8AMB2</accession>
<proteinExistence type="predicted"/>
<gene>
    <name evidence="2" type="ordered locus">CKO_03546</name>
</gene>
<keyword evidence="1" id="KW-0472">Membrane</keyword>
<organism evidence="2 3">
    <name type="scientific">Citrobacter koseri (strain ATCC BAA-895 / CDC 4225-83 / SGSC4696)</name>
    <dbReference type="NCBI Taxonomy" id="290338"/>
    <lineage>
        <taxon>Bacteria</taxon>
        <taxon>Pseudomonadati</taxon>
        <taxon>Pseudomonadota</taxon>
        <taxon>Gammaproteobacteria</taxon>
        <taxon>Enterobacterales</taxon>
        <taxon>Enterobacteriaceae</taxon>
        <taxon>Citrobacter</taxon>
    </lineage>
</organism>
<dbReference type="HOGENOM" id="CLU_3181796_0_0_6"/>
<keyword evidence="1" id="KW-1133">Transmembrane helix</keyword>
<dbReference type="KEGG" id="cko:CKO_03546"/>
<keyword evidence="1" id="KW-0812">Transmembrane</keyword>
<dbReference type="Proteomes" id="UP000008148">
    <property type="component" value="Chromosome"/>
</dbReference>
<name>A8AMB2_CITK8</name>
<reference evidence="2 3" key="1">
    <citation type="submission" date="2007-08" db="EMBL/GenBank/DDBJ databases">
        <authorList>
            <consortium name="The Citrobacter koseri Genome Sequencing Project"/>
            <person name="McClelland M."/>
            <person name="Sanderson E.K."/>
            <person name="Porwollik S."/>
            <person name="Spieth J."/>
            <person name="Clifton W.S."/>
            <person name="Latreille P."/>
            <person name="Courtney L."/>
            <person name="Wang C."/>
            <person name="Pepin K."/>
            <person name="Bhonagiri V."/>
            <person name="Nash W."/>
            <person name="Johnson M."/>
            <person name="Thiruvilangam P."/>
            <person name="Wilson R."/>
        </authorList>
    </citation>
    <scope>NUCLEOTIDE SEQUENCE [LARGE SCALE GENOMIC DNA]</scope>
    <source>
        <strain evidence="3">ATCC BAA-895 / CDC 4225-83 / SGSC4696</strain>
    </source>
</reference>
<feature type="transmembrane region" description="Helical" evidence="1">
    <location>
        <begin position="22"/>
        <end position="45"/>
    </location>
</feature>
<evidence type="ECO:0000256" key="1">
    <source>
        <dbReference type="SAM" id="Phobius"/>
    </source>
</evidence>
<evidence type="ECO:0000313" key="3">
    <source>
        <dbReference type="Proteomes" id="UP000008148"/>
    </source>
</evidence>
<dbReference type="AlphaFoldDB" id="A8AMB2"/>
<dbReference type="EMBL" id="CP000822">
    <property type="protein sequence ID" value="ABV14625.1"/>
    <property type="molecule type" value="Genomic_DNA"/>
</dbReference>
<evidence type="ECO:0000313" key="2">
    <source>
        <dbReference type="EMBL" id="ABV14625.1"/>
    </source>
</evidence>
<sequence length="46" mass="5435">MVIFDTTLFSIMQDRDNGRGEFSSLILFLCRIAQVLFFEIILFFLL</sequence>
<keyword evidence="3" id="KW-1185">Reference proteome</keyword>